<evidence type="ECO:0000313" key="2">
    <source>
        <dbReference type="EMBL" id="ANL88276.1"/>
    </source>
</evidence>
<keyword evidence="2" id="KW-0614">Plasmid</keyword>
<sequence length="119" mass="13004">MNIHKNARLTPGRREEMARAVLEGACSKADAARIYGVTSKVVARWTARFLADGTAGMADRSSRPRRSPRRTATNIAGEIAVLRRQRLTGKHIAKQTGVSAVTTAQSFELSADNRRSRSP</sequence>
<reference evidence="2 3" key="1">
    <citation type="submission" date="2015-11" db="EMBL/GenBank/DDBJ databases">
        <title>The limits of bacterial species coexistence and the symbiotic plasmid transference in sympatric Rhizobium populations.</title>
        <authorList>
            <person name="Perez-Carrascal O.M."/>
            <person name="VanInsberghe D."/>
            <person name="Juarez S."/>
            <person name="Polz M.F."/>
            <person name="Vinuesa P."/>
            <person name="Gonzalez V."/>
        </authorList>
    </citation>
    <scope>NUCLEOTIDE SEQUENCE [LARGE SCALE GENOMIC DNA]</scope>
    <source>
        <strain evidence="2 3">N771</strain>
        <plasmid evidence="2 3">pRphaN771e</plasmid>
    </source>
</reference>
<dbReference type="InterPro" id="IPR024967">
    <property type="entry name" value="DNA-bd_IS481-type"/>
</dbReference>
<proteinExistence type="predicted"/>
<dbReference type="Proteomes" id="UP000078551">
    <property type="component" value="Plasmid pRphaN771e"/>
</dbReference>
<dbReference type="InterPro" id="IPR010921">
    <property type="entry name" value="Trp_repressor/repl_initiator"/>
</dbReference>
<dbReference type="SUPFAM" id="SSF48295">
    <property type="entry name" value="TrpR-like"/>
    <property type="match status" value="1"/>
</dbReference>
<protein>
    <submittedName>
        <fullName evidence="2">IS481 family insertion sequence transposase domain-containing protein</fullName>
    </submittedName>
</protein>
<evidence type="ECO:0000313" key="3">
    <source>
        <dbReference type="Proteomes" id="UP000078551"/>
    </source>
</evidence>
<dbReference type="Pfam" id="PF13011">
    <property type="entry name" value="LZ_Tnp_IS481"/>
    <property type="match status" value="1"/>
</dbReference>
<name>A0ABN4QS01_9HYPH</name>
<accession>A0ABN4QS01</accession>
<feature type="domain" description="DNA-binding" evidence="1">
    <location>
        <begin position="1"/>
        <end position="85"/>
    </location>
</feature>
<geneLocation type="plasmid" evidence="2 3">
    <name>pRphaN771e</name>
</geneLocation>
<keyword evidence="3" id="KW-1185">Reference proteome</keyword>
<dbReference type="InterPro" id="IPR036388">
    <property type="entry name" value="WH-like_DNA-bd_sf"/>
</dbReference>
<dbReference type="Gene3D" id="1.10.10.10">
    <property type="entry name" value="Winged helix-like DNA-binding domain superfamily/Winged helix DNA-binding domain"/>
    <property type="match status" value="1"/>
</dbReference>
<dbReference type="EMBL" id="CP013573">
    <property type="protein sequence ID" value="ANL88276.1"/>
    <property type="molecule type" value="Genomic_DNA"/>
</dbReference>
<evidence type="ECO:0000259" key="1">
    <source>
        <dbReference type="Pfam" id="PF13011"/>
    </source>
</evidence>
<gene>
    <name evidence="2" type="ORF">AMC81_PE00028</name>
</gene>
<organism evidence="2 3">
    <name type="scientific">Rhizobium phaseoli</name>
    <dbReference type="NCBI Taxonomy" id="396"/>
    <lineage>
        <taxon>Bacteria</taxon>
        <taxon>Pseudomonadati</taxon>
        <taxon>Pseudomonadota</taxon>
        <taxon>Alphaproteobacteria</taxon>
        <taxon>Hyphomicrobiales</taxon>
        <taxon>Rhizobiaceae</taxon>
        <taxon>Rhizobium/Agrobacterium group</taxon>
        <taxon>Rhizobium</taxon>
    </lineage>
</organism>